<feature type="transmembrane region" description="Helical" evidence="1">
    <location>
        <begin position="29"/>
        <end position="53"/>
    </location>
</feature>
<keyword evidence="1" id="KW-0812">Transmembrane</keyword>
<evidence type="ECO:0000256" key="1">
    <source>
        <dbReference type="SAM" id="Phobius"/>
    </source>
</evidence>
<keyword evidence="1" id="KW-1133">Transmembrane helix</keyword>
<evidence type="ECO:0000313" key="2">
    <source>
        <dbReference type="EMBL" id="QEK11903.1"/>
    </source>
</evidence>
<keyword evidence="1" id="KW-0472">Membrane</keyword>
<organism evidence="2 3">
    <name type="scientific">Crassaminicella thermophila</name>
    <dbReference type="NCBI Taxonomy" id="2599308"/>
    <lineage>
        <taxon>Bacteria</taxon>
        <taxon>Bacillati</taxon>
        <taxon>Bacillota</taxon>
        <taxon>Clostridia</taxon>
        <taxon>Eubacteriales</taxon>
        <taxon>Clostridiaceae</taxon>
        <taxon>Crassaminicella</taxon>
    </lineage>
</organism>
<evidence type="ECO:0000313" key="3">
    <source>
        <dbReference type="Proteomes" id="UP000324646"/>
    </source>
</evidence>
<dbReference type="Proteomes" id="UP000324646">
    <property type="component" value="Chromosome"/>
</dbReference>
<accession>A0A5C0SBG7</accession>
<sequence length="67" mass="7900">MNIINILLKLFIYISTGIIWAFEGKKWRLSPILSGFLGFLFIPILFNMLPFLYKKRNKKSSNDQSFI</sequence>
<dbReference type="EMBL" id="CP042243">
    <property type="protein sequence ID" value="QEK11903.1"/>
    <property type="molecule type" value="Genomic_DNA"/>
</dbReference>
<dbReference type="RefSeq" id="WP_148809058.1">
    <property type="nucleotide sequence ID" value="NZ_CP042243.1"/>
</dbReference>
<reference evidence="2 3" key="1">
    <citation type="submission" date="2019-07" db="EMBL/GenBank/DDBJ databases">
        <title>Complete genome of Crassaminicella thermophila SY095.</title>
        <authorList>
            <person name="Li X."/>
        </authorList>
    </citation>
    <scope>NUCLEOTIDE SEQUENCE [LARGE SCALE GENOMIC DNA]</scope>
    <source>
        <strain evidence="2 3">SY095</strain>
    </source>
</reference>
<keyword evidence="3" id="KW-1185">Reference proteome</keyword>
<name>A0A5C0SBG7_CRATE</name>
<gene>
    <name evidence="2" type="ORF">FQB35_05700</name>
</gene>
<dbReference type="KEGG" id="crs:FQB35_05700"/>
<dbReference type="AlphaFoldDB" id="A0A5C0SBG7"/>
<proteinExistence type="predicted"/>
<feature type="transmembrane region" description="Helical" evidence="1">
    <location>
        <begin position="7"/>
        <end position="23"/>
    </location>
</feature>
<protein>
    <submittedName>
        <fullName evidence="2">Uncharacterized protein</fullName>
    </submittedName>
</protein>